<keyword evidence="2" id="KW-0677">Repeat</keyword>
<comment type="subcellular location">
    <subcellularLocation>
        <location evidence="1">Nucleus</location>
    </subcellularLocation>
</comment>
<dbReference type="InterPro" id="IPR016177">
    <property type="entry name" value="DNA-bd_dom_sf"/>
</dbReference>
<dbReference type="Proteomes" id="UP000245207">
    <property type="component" value="Unassembled WGS sequence"/>
</dbReference>
<comment type="caution">
    <text evidence="11">The sequence shown here is derived from an EMBL/GenBank/DDBJ whole genome shotgun (WGS) entry which is preliminary data.</text>
</comment>
<dbReference type="STRING" id="35608.A0A2U1NEX0"/>
<dbReference type="SMART" id="SM00380">
    <property type="entry name" value="AP2"/>
    <property type="match status" value="2"/>
</dbReference>
<keyword evidence="3" id="KW-0805">Transcription regulation</keyword>
<keyword evidence="12" id="KW-1185">Reference proteome</keyword>
<dbReference type="InterPro" id="IPR001471">
    <property type="entry name" value="AP2/ERF_dom"/>
</dbReference>
<dbReference type="InterPro" id="IPR036955">
    <property type="entry name" value="AP2/ERF_dom_sf"/>
</dbReference>
<organism evidence="11 12">
    <name type="scientific">Artemisia annua</name>
    <name type="common">Sweet wormwood</name>
    <dbReference type="NCBI Taxonomy" id="35608"/>
    <lineage>
        <taxon>Eukaryota</taxon>
        <taxon>Viridiplantae</taxon>
        <taxon>Streptophyta</taxon>
        <taxon>Embryophyta</taxon>
        <taxon>Tracheophyta</taxon>
        <taxon>Spermatophyta</taxon>
        <taxon>Magnoliopsida</taxon>
        <taxon>eudicotyledons</taxon>
        <taxon>Gunneridae</taxon>
        <taxon>Pentapetalae</taxon>
        <taxon>asterids</taxon>
        <taxon>campanulids</taxon>
        <taxon>Asterales</taxon>
        <taxon>Asteraceae</taxon>
        <taxon>Asteroideae</taxon>
        <taxon>Anthemideae</taxon>
        <taxon>Artemisiinae</taxon>
        <taxon>Artemisia</taxon>
    </lineage>
</organism>
<evidence type="ECO:0000256" key="1">
    <source>
        <dbReference type="ARBA" id="ARBA00004123"/>
    </source>
</evidence>
<dbReference type="FunFam" id="3.30.730.10:FF:000004">
    <property type="entry name" value="AP2-like ethylene-responsive transcription factor"/>
    <property type="match status" value="1"/>
</dbReference>
<feature type="domain" description="AP2/ERF" evidence="10">
    <location>
        <begin position="229"/>
        <end position="286"/>
    </location>
</feature>
<keyword evidence="5" id="KW-0010">Activator</keyword>
<evidence type="ECO:0000256" key="6">
    <source>
        <dbReference type="ARBA" id="ARBA00023163"/>
    </source>
</evidence>
<dbReference type="PANTHER" id="PTHR32467">
    <property type="entry name" value="AP2-LIKE ETHYLENE-RESPONSIVE TRANSCRIPTION FACTOR"/>
    <property type="match status" value="1"/>
</dbReference>
<feature type="region of interest" description="Disordered" evidence="9">
    <location>
        <begin position="372"/>
        <end position="402"/>
    </location>
</feature>
<sequence>MLVLDLNIDIAQPSVDDRIHETTNVVEDRLSGTSVSSDVLDGPPVANADDVDSVTYVASNVGYRENEKNGLKTRQFFPVGCDLEVEDDDDEEEGELGSSRSKIGSQWLNLKVPEGVPAPQPAAAKKSRRGPRSRSSQYRGVTFYRRTGRWESHIWDCGKQVYLGGFDTALAAARAYDRAAIKFRGIDADINFHINEYEEDMAQAKNLSKEEFIHILRRHSTGFSRGSSKYRGVTLHKCGRWEARMGQLLGKKYVYLGLFDNEVEAARAYDKAAIKCNGREAVTNFEPSIYGTDISLEAMDDGGHNLDLNLSVSSVTNSPKRNHNVQNLDMCFTTSELPYEKRLKVQPHPPASVHGQTAVSEHYPVSQVQHHPPANVHGQSAVSKHYPVSQVQHHPPANVHGQSAVSKHYPLWSNMYTSSTPNYEEIAIGKGSTNVLPSQGLSNSAWQVQVQMQMQNQMLRSHGVALPVPVSSYAASSGFSSSVPVFSNSPFQSNNKTYHNSSIRMPTGTSLYYTNNHIG</sequence>
<dbReference type="Pfam" id="PF00847">
    <property type="entry name" value="AP2"/>
    <property type="match status" value="2"/>
</dbReference>
<feature type="domain" description="AP2/ERF" evidence="10">
    <location>
        <begin position="137"/>
        <end position="193"/>
    </location>
</feature>
<evidence type="ECO:0000259" key="10">
    <source>
        <dbReference type="PROSITE" id="PS51032"/>
    </source>
</evidence>
<evidence type="ECO:0000256" key="8">
    <source>
        <dbReference type="ARBA" id="ARBA00037973"/>
    </source>
</evidence>
<comment type="similarity">
    <text evidence="8">Belongs to the AP2/ERF transcription factor family. AP2 subfamily.</text>
</comment>
<dbReference type="GO" id="GO:0005634">
    <property type="term" value="C:nucleus"/>
    <property type="evidence" value="ECO:0007669"/>
    <property type="project" value="UniProtKB-SubCell"/>
</dbReference>
<dbReference type="PANTHER" id="PTHR32467:SF237">
    <property type="entry name" value="AP2-LIKE ETHYLENE-RESPONSIVE TRANSCRIPTION FACTOR-RELATED"/>
    <property type="match status" value="1"/>
</dbReference>
<dbReference type="OrthoDB" id="207175at2759"/>
<dbReference type="Gene3D" id="3.30.730.10">
    <property type="entry name" value="AP2/ERF domain"/>
    <property type="match status" value="2"/>
</dbReference>
<dbReference type="PROSITE" id="PS51032">
    <property type="entry name" value="AP2_ERF"/>
    <property type="match status" value="2"/>
</dbReference>
<evidence type="ECO:0000256" key="4">
    <source>
        <dbReference type="ARBA" id="ARBA00023125"/>
    </source>
</evidence>
<dbReference type="PRINTS" id="PR00367">
    <property type="entry name" value="ETHRSPELEMNT"/>
</dbReference>
<name>A0A2U1NEX0_ARTAN</name>
<evidence type="ECO:0000313" key="11">
    <source>
        <dbReference type="EMBL" id="PWA72052.1"/>
    </source>
</evidence>
<dbReference type="FunFam" id="3.30.730.10:FF:000002">
    <property type="entry name" value="AP2-like ethylene-responsive transcription factor"/>
    <property type="match status" value="1"/>
</dbReference>
<evidence type="ECO:0000256" key="3">
    <source>
        <dbReference type="ARBA" id="ARBA00023015"/>
    </source>
</evidence>
<feature type="region of interest" description="Disordered" evidence="9">
    <location>
        <begin position="113"/>
        <end position="138"/>
    </location>
</feature>
<dbReference type="CDD" id="cd00018">
    <property type="entry name" value="AP2"/>
    <property type="match status" value="2"/>
</dbReference>
<dbReference type="AlphaFoldDB" id="A0A2U1NEX0"/>
<evidence type="ECO:0000313" key="12">
    <source>
        <dbReference type="Proteomes" id="UP000245207"/>
    </source>
</evidence>
<evidence type="ECO:0000256" key="5">
    <source>
        <dbReference type="ARBA" id="ARBA00023159"/>
    </source>
</evidence>
<keyword evidence="4" id="KW-0238">DNA-binding</keyword>
<protein>
    <submittedName>
        <fullName evidence="11">AP2-like ethylene-responsive transcription factor</fullName>
    </submittedName>
</protein>
<dbReference type="GO" id="GO:0003700">
    <property type="term" value="F:DNA-binding transcription factor activity"/>
    <property type="evidence" value="ECO:0007669"/>
    <property type="project" value="InterPro"/>
</dbReference>
<keyword evidence="7" id="KW-0539">Nucleus</keyword>
<gene>
    <name evidence="11" type="ORF">CTI12_AA149280</name>
</gene>
<evidence type="ECO:0000256" key="2">
    <source>
        <dbReference type="ARBA" id="ARBA00022737"/>
    </source>
</evidence>
<evidence type="ECO:0000256" key="9">
    <source>
        <dbReference type="SAM" id="MobiDB-lite"/>
    </source>
</evidence>
<proteinExistence type="inferred from homology"/>
<keyword evidence="6" id="KW-0804">Transcription</keyword>
<evidence type="ECO:0000256" key="7">
    <source>
        <dbReference type="ARBA" id="ARBA00023242"/>
    </source>
</evidence>
<accession>A0A2U1NEX0</accession>
<dbReference type="SUPFAM" id="SSF54171">
    <property type="entry name" value="DNA-binding domain"/>
    <property type="match status" value="2"/>
</dbReference>
<reference evidence="11 12" key="1">
    <citation type="journal article" date="2018" name="Mol. Plant">
        <title>The genome of Artemisia annua provides insight into the evolution of Asteraceae family and artemisinin biosynthesis.</title>
        <authorList>
            <person name="Shen Q."/>
            <person name="Zhang L."/>
            <person name="Liao Z."/>
            <person name="Wang S."/>
            <person name="Yan T."/>
            <person name="Shi P."/>
            <person name="Liu M."/>
            <person name="Fu X."/>
            <person name="Pan Q."/>
            <person name="Wang Y."/>
            <person name="Lv Z."/>
            <person name="Lu X."/>
            <person name="Zhang F."/>
            <person name="Jiang W."/>
            <person name="Ma Y."/>
            <person name="Chen M."/>
            <person name="Hao X."/>
            <person name="Li L."/>
            <person name="Tang Y."/>
            <person name="Lv G."/>
            <person name="Zhou Y."/>
            <person name="Sun X."/>
            <person name="Brodelius P.E."/>
            <person name="Rose J.K.C."/>
            <person name="Tang K."/>
        </authorList>
    </citation>
    <scope>NUCLEOTIDE SEQUENCE [LARGE SCALE GENOMIC DNA]</scope>
    <source>
        <strain evidence="12">cv. Huhao1</strain>
        <tissue evidence="11">Leaf</tissue>
    </source>
</reference>
<dbReference type="EMBL" id="PKPP01002972">
    <property type="protein sequence ID" value="PWA72052.1"/>
    <property type="molecule type" value="Genomic_DNA"/>
</dbReference>
<dbReference type="GO" id="GO:0003677">
    <property type="term" value="F:DNA binding"/>
    <property type="evidence" value="ECO:0007669"/>
    <property type="project" value="UniProtKB-KW"/>
</dbReference>